<proteinExistence type="inferred from homology"/>
<evidence type="ECO:0000259" key="4">
    <source>
        <dbReference type="Pfam" id="PF24064"/>
    </source>
</evidence>
<dbReference type="GO" id="GO:1990130">
    <property type="term" value="C:GATOR1 complex"/>
    <property type="evidence" value="ECO:0007669"/>
    <property type="project" value="TreeGrafter"/>
</dbReference>
<accession>A0AB34JQH8</accession>
<name>A0AB34JQH8_PRYPA</name>
<evidence type="ECO:0000313" key="5">
    <source>
        <dbReference type="EMBL" id="KAL1523012.1"/>
    </source>
</evidence>
<dbReference type="PANTHER" id="PTHR13153:SF5">
    <property type="entry name" value="GATOR COMPLEX PROTEIN NPRL3"/>
    <property type="match status" value="1"/>
</dbReference>
<feature type="region of interest" description="Disordered" evidence="3">
    <location>
        <begin position="1"/>
        <end position="30"/>
    </location>
</feature>
<dbReference type="GO" id="GO:0034198">
    <property type="term" value="P:cellular response to amino acid starvation"/>
    <property type="evidence" value="ECO:0007669"/>
    <property type="project" value="TreeGrafter"/>
</dbReference>
<dbReference type="PANTHER" id="PTHR13153">
    <property type="entry name" value="CGTHBA PROTEIN -14 GENE PROTEIN"/>
    <property type="match status" value="1"/>
</dbReference>
<comment type="similarity">
    <text evidence="1 2">Belongs to the NPR3 family.</text>
</comment>
<evidence type="ECO:0000256" key="2">
    <source>
        <dbReference type="RuleBase" id="RU368069"/>
    </source>
</evidence>
<organism evidence="5 6">
    <name type="scientific">Prymnesium parvum</name>
    <name type="common">Toxic golden alga</name>
    <dbReference type="NCBI Taxonomy" id="97485"/>
    <lineage>
        <taxon>Eukaryota</taxon>
        <taxon>Haptista</taxon>
        <taxon>Haptophyta</taxon>
        <taxon>Prymnesiophyceae</taxon>
        <taxon>Prymnesiales</taxon>
        <taxon>Prymnesiaceae</taxon>
        <taxon>Prymnesium</taxon>
    </lineage>
</organism>
<dbReference type="GO" id="GO:1904262">
    <property type="term" value="P:negative regulation of TORC1 signaling"/>
    <property type="evidence" value="ECO:0007669"/>
    <property type="project" value="TreeGrafter"/>
</dbReference>
<evidence type="ECO:0000313" key="6">
    <source>
        <dbReference type="Proteomes" id="UP001515480"/>
    </source>
</evidence>
<dbReference type="InterPro" id="IPR005365">
    <property type="entry name" value="Npr3"/>
</dbReference>
<dbReference type="EMBL" id="JBGBPQ010000006">
    <property type="protein sequence ID" value="KAL1523012.1"/>
    <property type="molecule type" value="Genomic_DNA"/>
</dbReference>
<dbReference type="GO" id="GO:0038202">
    <property type="term" value="P:TORC1 signaling"/>
    <property type="evidence" value="ECO:0007669"/>
    <property type="project" value="TreeGrafter"/>
</dbReference>
<comment type="caution">
    <text evidence="5">The sequence shown here is derived from an EMBL/GenBank/DDBJ whole genome shotgun (WGS) entry which is preliminary data.</text>
</comment>
<keyword evidence="6" id="KW-1185">Reference proteome</keyword>
<dbReference type="GO" id="GO:0010508">
    <property type="term" value="P:positive regulation of autophagy"/>
    <property type="evidence" value="ECO:0007669"/>
    <property type="project" value="TreeGrafter"/>
</dbReference>
<gene>
    <name evidence="5" type="ORF">AB1Y20_017974</name>
</gene>
<dbReference type="Pfam" id="PF03666">
    <property type="entry name" value="NPR3"/>
    <property type="match status" value="1"/>
</dbReference>
<evidence type="ECO:0000256" key="1">
    <source>
        <dbReference type="ARBA" id="ARBA00010546"/>
    </source>
</evidence>
<feature type="domain" description="GATOR1 complex protein NPRL3 C-terminal HTH" evidence="4">
    <location>
        <begin position="478"/>
        <end position="516"/>
    </location>
</feature>
<dbReference type="InterPro" id="IPR056603">
    <property type="entry name" value="HTH_NPRL3"/>
</dbReference>
<reference evidence="5 6" key="1">
    <citation type="journal article" date="2024" name="Science">
        <title>Giant polyketide synthase enzymes in the biosynthesis of giant marine polyether toxins.</title>
        <authorList>
            <person name="Fallon T.R."/>
            <person name="Shende V.V."/>
            <person name="Wierzbicki I.H."/>
            <person name="Pendleton A.L."/>
            <person name="Watervoot N.F."/>
            <person name="Auber R.P."/>
            <person name="Gonzalez D.J."/>
            <person name="Wisecaver J.H."/>
            <person name="Moore B.S."/>
        </authorList>
    </citation>
    <scope>NUCLEOTIDE SEQUENCE [LARGE SCALE GENOMIC DNA]</scope>
    <source>
        <strain evidence="5 6">12B1</strain>
    </source>
</reference>
<sequence length="533" mass="57809">MDGVRLTAPTILGRHHSADRADGATPDGEGKIPSGVLLAVAGSRGHKLACHYPPTAEGEVNAHGEEMVHGYPSAVLADLLIPQPMLLGKLFDLTIGVHRFVGFPTSMAIDQDAGSRALNVVFVLPSGPAMGYERPYHRILSTCRRAAQQLADALWLEESRSGFFSSHMSGLFEGAADTSATSTAAPPLDGGGGGAAWRTAAETAFPASRSSRSSSLCLPPMEAGSSTLLGLLREALFALRAERQVTLRIGERTDAVIGAPSAPFPLVPSVAAVPGGMPPPPPLRPYMGLLPLEDREETLRALPADASPLLRRLVLAANPLRSFEQLHAETGIPMPMILRLAAHLRHWRKMRVIHPLTQDSVLCIQPGARLERTSETAQHFNRNFGVNPAISFPRLLELFSAPQAKRLVLTRLPLAVQPFAGVLHAAQAMQIDERRLVQMTIFLLQRNALTPLHTYVHCFGEPPRPPPEADTVELGRWRMFQQLRPMLNGEHHLEEIAWQEGADRAALADMLRAFENDYLTCIVTPHAISSVGM</sequence>
<protein>
    <recommendedName>
        <fullName evidence="4">GATOR1 complex protein NPRL3 C-terminal HTH domain-containing protein</fullName>
    </recommendedName>
</protein>
<dbReference type="Proteomes" id="UP001515480">
    <property type="component" value="Unassembled WGS sequence"/>
</dbReference>
<dbReference type="AlphaFoldDB" id="A0AB34JQH8"/>
<evidence type="ECO:0000256" key="3">
    <source>
        <dbReference type="SAM" id="MobiDB-lite"/>
    </source>
</evidence>
<dbReference type="Pfam" id="PF24064">
    <property type="entry name" value="HTH_NPRL3"/>
    <property type="match status" value="1"/>
</dbReference>